<comment type="caution">
    <text evidence="4">The sequence shown here is derived from an EMBL/GenBank/DDBJ whole genome shotgun (WGS) entry which is preliminary data.</text>
</comment>
<dbReference type="PANTHER" id="PTHR44068">
    <property type="entry name" value="ZGC:194242"/>
    <property type="match status" value="1"/>
</dbReference>
<feature type="domain" description="Methyltransferase type 11" evidence="3">
    <location>
        <begin position="96"/>
        <end position="194"/>
    </location>
</feature>
<evidence type="ECO:0000259" key="3">
    <source>
        <dbReference type="Pfam" id="PF08241"/>
    </source>
</evidence>
<dbReference type="SUPFAM" id="SSF53335">
    <property type="entry name" value="S-adenosyl-L-methionine-dependent methyltransferases"/>
    <property type="match status" value="1"/>
</dbReference>
<keyword evidence="4" id="KW-0489">Methyltransferase</keyword>
<keyword evidence="1 4" id="KW-0808">Transferase</keyword>
<dbReference type="InterPro" id="IPR029063">
    <property type="entry name" value="SAM-dependent_MTases_sf"/>
</dbReference>
<evidence type="ECO:0000313" key="5">
    <source>
        <dbReference type="Proteomes" id="UP000477722"/>
    </source>
</evidence>
<dbReference type="CDD" id="cd02440">
    <property type="entry name" value="AdoMet_MTases"/>
    <property type="match status" value="1"/>
</dbReference>
<evidence type="ECO:0000256" key="2">
    <source>
        <dbReference type="SAM" id="MobiDB-lite"/>
    </source>
</evidence>
<dbReference type="Pfam" id="PF08241">
    <property type="entry name" value="Methyltransf_11"/>
    <property type="match status" value="1"/>
</dbReference>
<name>A0A6G4X5H4_9ACTN</name>
<sequence>MGEQAINDRSGGRPRGGPGRAFRRSAPSPDDRVRSFYELLDRLHSKEFYGDLMGLRTRYVNYGYWAPDCADHDEACEALADELAETAGITAGDHVLDVGFGYAEQDFHWMRTRKPERIVGINVTPAQVRVAQQRARELDLGERLDLREGSATSLPFESASFDRVVALESSVHFDTRQTFLAEAFRVLRPGGVLATTDPVP</sequence>
<dbReference type="Gene3D" id="3.40.50.150">
    <property type="entry name" value="Vaccinia Virus protein VP39"/>
    <property type="match status" value="1"/>
</dbReference>
<keyword evidence="5" id="KW-1185">Reference proteome</keyword>
<organism evidence="4 5">
    <name type="scientific">Streptomyces boncukensis</name>
    <dbReference type="NCBI Taxonomy" id="2711219"/>
    <lineage>
        <taxon>Bacteria</taxon>
        <taxon>Bacillati</taxon>
        <taxon>Actinomycetota</taxon>
        <taxon>Actinomycetes</taxon>
        <taxon>Kitasatosporales</taxon>
        <taxon>Streptomycetaceae</taxon>
        <taxon>Streptomyces</taxon>
    </lineage>
</organism>
<dbReference type="GO" id="GO:0032259">
    <property type="term" value="P:methylation"/>
    <property type="evidence" value="ECO:0007669"/>
    <property type="project" value="UniProtKB-KW"/>
</dbReference>
<evidence type="ECO:0000313" key="4">
    <source>
        <dbReference type="EMBL" id="NGO72789.1"/>
    </source>
</evidence>
<feature type="region of interest" description="Disordered" evidence="2">
    <location>
        <begin position="1"/>
        <end position="29"/>
    </location>
</feature>
<reference evidence="4 5" key="1">
    <citation type="submission" date="2020-02" db="EMBL/GenBank/DDBJ databases">
        <title>Whole-genome analyses of novel actinobacteria.</title>
        <authorList>
            <person name="Sahin N."/>
            <person name="Tatar D."/>
        </authorList>
    </citation>
    <scope>NUCLEOTIDE SEQUENCE [LARGE SCALE GENOMIC DNA]</scope>
    <source>
        <strain evidence="4 5">SB3404</strain>
    </source>
</reference>
<feature type="non-terminal residue" evidence="4">
    <location>
        <position position="200"/>
    </location>
</feature>
<dbReference type="RefSeq" id="WP_165302456.1">
    <property type="nucleotide sequence ID" value="NZ_JAAKZZ010000540.1"/>
</dbReference>
<dbReference type="InterPro" id="IPR013216">
    <property type="entry name" value="Methyltransf_11"/>
</dbReference>
<gene>
    <name evidence="4" type="ORF">G5C65_31485</name>
</gene>
<dbReference type="PANTHER" id="PTHR44068:SF11">
    <property type="entry name" value="GERANYL DIPHOSPHATE 2-C-METHYLTRANSFERASE"/>
    <property type="match status" value="1"/>
</dbReference>
<dbReference type="EMBL" id="JAAKZZ010000540">
    <property type="protein sequence ID" value="NGO72789.1"/>
    <property type="molecule type" value="Genomic_DNA"/>
</dbReference>
<accession>A0A6G4X5H4</accession>
<dbReference type="InterPro" id="IPR050447">
    <property type="entry name" value="Erg6_SMT_methyltransf"/>
</dbReference>
<evidence type="ECO:0000256" key="1">
    <source>
        <dbReference type="ARBA" id="ARBA00022679"/>
    </source>
</evidence>
<dbReference type="GO" id="GO:0008757">
    <property type="term" value="F:S-adenosylmethionine-dependent methyltransferase activity"/>
    <property type="evidence" value="ECO:0007669"/>
    <property type="project" value="InterPro"/>
</dbReference>
<dbReference type="Proteomes" id="UP000477722">
    <property type="component" value="Unassembled WGS sequence"/>
</dbReference>
<dbReference type="AlphaFoldDB" id="A0A6G4X5H4"/>
<proteinExistence type="predicted"/>
<protein>
    <submittedName>
        <fullName evidence="4">Methyltransferase domain-containing protein</fullName>
    </submittedName>
</protein>